<dbReference type="SUPFAM" id="SSF51735">
    <property type="entry name" value="NAD(P)-binding Rossmann-fold domains"/>
    <property type="match status" value="1"/>
</dbReference>
<protein>
    <submittedName>
        <fullName evidence="6">D-glycerate dehydrogenase</fullName>
    </submittedName>
</protein>
<keyword evidence="7" id="KW-1185">Reference proteome</keyword>
<evidence type="ECO:0000259" key="4">
    <source>
        <dbReference type="Pfam" id="PF00389"/>
    </source>
</evidence>
<evidence type="ECO:0000313" key="6">
    <source>
        <dbReference type="EMBL" id="GAA0500096.1"/>
    </source>
</evidence>
<evidence type="ECO:0000259" key="5">
    <source>
        <dbReference type="Pfam" id="PF02826"/>
    </source>
</evidence>
<keyword evidence="2 3" id="KW-0560">Oxidoreductase</keyword>
<evidence type="ECO:0000256" key="3">
    <source>
        <dbReference type="RuleBase" id="RU003719"/>
    </source>
</evidence>
<dbReference type="InterPro" id="IPR029753">
    <property type="entry name" value="D-isomer_DH_CS"/>
</dbReference>
<dbReference type="Pfam" id="PF00389">
    <property type="entry name" value="2-Hacid_dh"/>
    <property type="match status" value="1"/>
</dbReference>
<dbReference type="EMBL" id="BAAADO010000006">
    <property type="protein sequence ID" value="GAA0500096.1"/>
    <property type="molecule type" value="Genomic_DNA"/>
</dbReference>
<dbReference type="InterPro" id="IPR029752">
    <property type="entry name" value="D-isomer_DH_CS1"/>
</dbReference>
<dbReference type="SUPFAM" id="SSF52283">
    <property type="entry name" value="Formate/glycerate dehydrogenase catalytic domain-like"/>
    <property type="match status" value="1"/>
</dbReference>
<organism evidence="6 7">
    <name type="scientific">Salinibacillus aidingensis</name>
    <dbReference type="NCBI Taxonomy" id="237684"/>
    <lineage>
        <taxon>Bacteria</taxon>
        <taxon>Bacillati</taxon>
        <taxon>Bacillota</taxon>
        <taxon>Bacilli</taxon>
        <taxon>Bacillales</taxon>
        <taxon>Bacillaceae</taxon>
        <taxon>Salinibacillus</taxon>
    </lineage>
</organism>
<comment type="caution">
    <text evidence="6">The sequence shown here is derived from an EMBL/GenBank/DDBJ whole genome shotgun (WGS) entry which is preliminary data.</text>
</comment>
<gene>
    <name evidence="6" type="ORF">GCM10008986_29200</name>
</gene>
<evidence type="ECO:0000256" key="1">
    <source>
        <dbReference type="ARBA" id="ARBA00005854"/>
    </source>
</evidence>
<dbReference type="PANTHER" id="PTHR10996">
    <property type="entry name" value="2-HYDROXYACID DEHYDROGENASE-RELATED"/>
    <property type="match status" value="1"/>
</dbReference>
<dbReference type="PROSITE" id="PS00671">
    <property type="entry name" value="D_2_HYDROXYACID_DH_3"/>
    <property type="match status" value="1"/>
</dbReference>
<name>A0ABP3LG04_9BACI</name>
<dbReference type="Gene3D" id="3.40.50.720">
    <property type="entry name" value="NAD(P)-binding Rossmann-like Domain"/>
    <property type="match status" value="2"/>
</dbReference>
<dbReference type="InterPro" id="IPR036291">
    <property type="entry name" value="NAD(P)-bd_dom_sf"/>
</dbReference>
<accession>A0ABP3LG04</accession>
<dbReference type="PANTHER" id="PTHR10996:SF283">
    <property type="entry name" value="GLYOXYLATE_HYDROXYPYRUVATE REDUCTASE B"/>
    <property type="match status" value="1"/>
</dbReference>
<dbReference type="InterPro" id="IPR006139">
    <property type="entry name" value="D-isomer_2_OHA_DH_cat_dom"/>
</dbReference>
<feature type="domain" description="D-isomer specific 2-hydroxyacid dehydrogenase catalytic" evidence="4">
    <location>
        <begin position="7"/>
        <end position="319"/>
    </location>
</feature>
<dbReference type="InterPro" id="IPR006140">
    <property type="entry name" value="D-isomer_DH_NAD-bd"/>
</dbReference>
<evidence type="ECO:0000313" key="7">
    <source>
        <dbReference type="Proteomes" id="UP001500880"/>
    </source>
</evidence>
<reference evidence="7" key="1">
    <citation type="journal article" date="2019" name="Int. J. Syst. Evol. Microbiol.">
        <title>The Global Catalogue of Microorganisms (GCM) 10K type strain sequencing project: providing services to taxonomists for standard genome sequencing and annotation.</title>
        <authorList>
            <consortium name="The Broad Institute Genomics Platform"/>
            <consortium name="The Broad Institute Genome Sequencing Center for Infectious Disease"/>
            <person name="Wu L."/>
            <person name="Ma J."/>
        </authorList>
    </citation>
    <scope>NUCLEOTIDE SEQUENCE [LARGE SCALE GENOMIC DNA]</scope>
    <source>
        <strain evidence="7">JCM 12389</strain>
    </source>
</reference>
<comment type="similarity">
    <text evidence="1 3">Belongs to the D-isomer specific 2-hydroxyacid dehydrogenase family.</text>
</comment>
<proteinExistence type="inferred from homology"/>
<evidence type="ECO:0000256" key="2">
    <source>
        <dbReference type="ARBA" id="ARBA00023002"/>
    </source>
</evidence>
<dbReference type="InterPro" id="IPR050223">
    <property type="entry name" value="D-isomer_2-hydroxyacid_DH"/>
</dbReference>
<dbReference type="PROSITE" id="PS00065">
    <property type="entry name" value="D_2_HYDROXYACID_DH_1"/>
    <property type="match status" value="1"/>
</dbReference>
<dbReference type="CDD" id="cd05301">
    <property type="entry name" value="GDH"/>
    <property type="match status" value="1"/>
</dbReference>
<sequence length="320" mass="36262">MKPKIYISRKIPSRFIEPYKDSWTIEMWPEEDEVVERDVLLKHAREADALFTTLTEKVDRELLDQAVNLKGVANLAVGYDNIDVEYAREKGIVVTNTPDVLTDTTADLTFALLMATARRIVEAEAFIRSGRWTTWTPFLMAGADIHHKTIGIVGMGRIGEAVARRARGFEMNVLYHNRSRKEEVENNLGVQYVSFDELIRTADFVVSMTPLTKETEHMFDDSVFKKMKSSAIFINTSRGGVVNEEDLYQALKNHDIQAAGLDVFRNEPIAENHPLLKLDNVTALPHIGSATYETRSKMIELCLKNIDHILKGEEPVTPVQ</sequence>
<feature type="domain" description="D-isomer specific 2-hydroxyacid dehydrogenase NAD-binding" evidence="5">
    <location>
        <begin position="110"/>
        <end position="288"/>
    </location>
</feature>
<dbReference type="Pfam" id="PF02826">
    <property type="entry name" value="2-Hacid_dh_C"/>
    <property type="match status" value="1"/>
</dbReference>
<dbReference type="Proteomes" id="UP001500880">
    <property type="component" value="Unassembled WGS sequence"/>
</dbReference>